<evidence type="ECO:0008006" key="4">
    <source>
        <dbReference type="Google" id="ProtNLM"/>
    </source>
</evidence>
<gene>
    <name evidence="2" type="ORF">PPENT_87.1.T1360100</name>
</gene>
<name>A0A8S1XT35_9CILI</name>
<keyword evidence="3" id="KW-1185">Reference proteome</keyword>
<evidence type="ECO:0000256" key="1">
    <source>
        <dbReference type="SAM" id="SignalP"/>
    </source>
</evidence>
<feature type="chain" id="PRO_5035801162" description="Transmembrane protein" evidence="1">
    <location>
        <begin position="19"/>
        <end position="467"/>
    </location>
</feature>
<sequence>MKEIIVFIQFIVIAISQSQSNDQIDCNKYLSKFGTKESPLAFSGDAIYFQEFNEVQINVKYTDILFDDPLYFGLVQEDGKQPETTCLKLKVLSFTDTHHQSSKQLSDLKITTSNNTINKWRQYQFKIPASELQSNIIDNNIIYNGFYSFIMETKNQEAIKHEFNFDFTLTVNLPSQIQIDTSFKFQLKDQLTNINPPQSKLLWCSNITCQSVLNESPFIRLNDTFVIKQVIIDSGITNQYLNNTQVWYIGYGLNKKATPIQIINTTPGQVILELKAEIVWQKISINVTSSLSGSPSINNVENIIETSFKPLDSSPEYPYQNDSVIRWCSDISCQTFLDEIPNLHLNDQFIIQQAVINKDYDDFFISDTEVWLIGTGLNKKAQPIRVINNVQKQVIIELKAEVIWTNLTIKVTSYIKDSSQQISGEINQIQCIKPEGQETCGTYECEECYNYQFTAFLNMILLFLLNI</sequence>
<protein>
    <recommendedName>
        <fullName evidence="4">Transmembrane protein</fullName>
    </recommendedName>
</protein>
<evidence type="ECO:0000313" key="3">
    <source>
        <dbReference type="Proteomes" id="UP000689195"/>
    </source>
</evidence>
<feature type="signal peptide" evidence="1">
    <location>
        <begin position="1"/>
        <end position="18"/>
    </location>
</feature>
<dbReference type="AlphaFoldDB" id="A0A8S1XT35"/>
<dbReference type="OrthoDB" id="312007at2759"/>
<organism evidence="2 3">
    <name type="scientific">Paramecium pentaurelia</name>
    <dbReference type="NCBI Taxonomy" id="43138"/>
    <lineage>
        <taxon>Eukaryota</taxon>
        <taxon>Sar</taxon>
        <taxon>Alveolata</taxon>
        <taxon>Ciliophora</taxon>
        <taxon>Intramacronucleata</taxon>
        <taxon>Oligohymenophorea</taxon>
        <taxon>Peniculida</taxon>
        <taxon>Parameciidae</taxon>
        <taxon>Paramecium</taxon>
    </lineage>
</organism>
<comment type="caution">
    <text evidence="2">The sequence shown here is derived from an EMBL/GenBank/DDBJ whole genome shotgun (WGS) entry which is preliminary data.</text>
</comment>
<reference evidence="2" key="1">
    <citation type="submission" date="2021-01" db="EMBL/GenBank/DDBJ databases">
        <authorList>
            <consortium name="Genoscope - CEA"/>
            <person name="William W."/>
        </authorList>
    </citation>
    <scope>NUCLEOTIDE SEQUENCE</scope>
</reference>
<accession>A0A8S1XT35</accession>
<keyword evidence="1" id="KW-0732">Signal</keyword>
<dbReference type="Proteomes" id="UP000689195">
    <property type="component" value="Unassembled WGS sequence"/>
</dbReference>
<evidence type="ECO:0000313" key="2">
    <source>
        <dbReference type="EMBL" id="CAD8204225.1"/>
    </source>
</evidence>
<proteinExistence type="predicted"/>
<dbReference type="EMBL" id="CAJJDO010000136">
    <property type="protein sequence ID" value="CAD8204225.1"/>
    <property type="molecule type" value="Genomic_DNA"/>
</dbReference>